<evidence type="ECO:0000313" key="1">
    <source>
        <dbReference type="EMBL" id="KOF67307.1"/>
    </source>
</evidence>
<protein>
    <submittedName>
        <fullName evidence="1">Uncharacterized protein</fullName>
    </submittedName>
</protein>
<organism evidence="1">
    <name type="scientific">Octopus bimaculoides</name>
    <name type="common">California two-spotted octopus</name>
    <dbReference type="NCBI Taxonomy" id="37653"/>
    <lineage>
        <taxon>Eukaryota</taxon>
        <taxon>Metazoa</taxon>
        <taxon>Spiralia</taxon>
        <taxon>Lophotrochozoa</taxon>
        <taxon>Mollusca</taxon>
        <taxon>Cephalopoda</taxon>
        <taxon>Coleoidea</taxon>
        <taxon>Octopodiformes</taxon>
        <taxon>Octopoda</taxon>
        <taxon>Incirrata</taxon>
        <taxon>Octopodidae</taxon>
        <taxon>Octopus</taxon>
    </lineage>
</organism>
<proteinExistence type="predicted"/>
<reference evidence="1" key="1">
    <citation type="submission" date="2015-07" db="EMBL/GenBank/DDBJ databases">
        <title>MeaNS - Measles Nucleotide Surveillance Program.</title>
        <authorList>
            <person name="Tran T."/>
            <person name="Druce J."/>
        </authorList>
    </citation>
    <scope>NUCLEOTIDE SEQUENCE</scope>
    <source>
        <strain evidence="1">UCB-OBI-ISO-001</strain>
        <tissue evidence="1">Gonad</tissue>
    </source>
</reference>
<accession>A0A0L8FRN5</accession>
<name>A0A0L8FRN5_OCTBM</name>
<gene>
    <name evidence="1" type="ORF">OCBIM_22009995mg</name>
</gene>
<dbReference type="AlphaFoldDB" id="A0A0L8FRN5"/>
<dbReference type="EMBL" id="KQ427202">
    <property type="protein sequence ID" value="KOF67307.1"/>
    <property type="molecule type" value="Genomic_DNA"/>
</dbReference>
<sequence>MLQIDPIMGPASEVDSSMVKSTNMDMKAEKAAGTSGTVVEMLKIYGEVGHILNICIFSHIVQGGVVHND</sequence>